<dbReference type="InterPro" id="IPR036217">
    <property type="entry name" value="MethylDNA_cys_MeTrfase_DNAb"/>
</dbReference>
<dbReference type="AlphaFoldDB" id="A0A511D0Q3"/>
<protein>
    <recommendedName>
        <fullName evidence="7">DUF262 domain-containing protein</fullName>
    </recommendedName>
</protein>
<dbReference type="EMBL" id="BJVI01000019">
    <property type="protein sequence ID" value="GEL18346.1"/>
    <property type="molecule type" value="Genomic_DNA"/>
</dbReference>
<dbReference type="GO" id="GO:0003824">
    <property type="term" value="F:catalytic activity"/>
    <property type="evidence" value="ECO:0007669"/>
    <property type="project" value="InterPro"/>
</dbReference>
<comment type="caution">
    <text evidence="5">The sequence shown here is derived from an EMBL/GenBank/DDBJ whole genome shotgun (WGS) entry which is preliminary data.</text>
</comment>
<feature type="domain" description="Methylated-DNA-[protein]-cysteine S-methyltransferase DNA binding" evidence="2">
    <location>
        <begin position="580"/>
        <end position="653"/>
    </location>
</feature>
<evidence type="ECO:0000313" key="6">
    <source>
        <dbReference type="Proteomes" id="UP000321328"/>
    </source>
</evidence>
<organism evidence="5 6">
    <name type="scientific">Pseudonocardia asaccharolytica DSM 44247 = NBRC 16224</name>
    <dbReference type="NCBI Taxonomy" id="1123024"/>
    <lineage>
        <taxon>Bacteria</taxon>
        <taxon>Bacillati</taxon>
        <taxon>Actinomycetota</taxon>
        <taxon>Actinomycetes</taxon>
        <taxon>Pseudonocardiales</taxon>
        <taxon>Pseudonocardiaceae</taxon>
        <taxon>Pseudonocardia</taxon>
    </lineage>
</organism>
<evidence type="ECO:0000256" key="1">
    <source>
        <dbReference type="ARBA" id="ARBA00022763"/>
    </source>
</evidence>
<feature type="domain" description="GmrSD restriction endonucleases N-terminal" evidence="3">
    <location>
        <begin position="9"/>
        <end position="229"/>
    </location>
</feature>
<proteinExistence type="predicted"/>
<dbReference type="Pfam" id="PF03235">
    <property type="entry name" value="GmrSD_N"/>
    <property type="match status" value="1"/>
</dbReference>
<evidence type="ECO:0000259" key="4">
    <source>
        <dbReference type="Pfam" id="PF07510"/>
    </source>
</evidence>
<reference evidence="5 6" key="1">
    <citation type="submission" date="2019-07" db="EMBL/GenBank/DDBJ databases">
        <title>Whole genome shotgun sequence of Pseudonocardia asaccharolytica NBRC 16224.</title>
        <authorList>
            <person name="Hosoyama A."/>
            <person name="Uohara A."/>
            <person name="Ohji S."/>
            <person name="Ichikawa N."/>
        </authorList>
    </citation>
    <scope>NUCLEOTIDE SEQUENCE [LARGE SCALE GENOMIC DNA]</scope>
    <source>
        <strain evidence="5 6">NBRC 16224</strain>
    </source>
</reference>
<name>A0A511D0Q3_9PSEU</name>
<dbReference type="Pfam" id="PF07510">
    <property type="entry name" value="GmrSD_C"/>
    <property type="match status" value="1"/>
</dbReference>
<evidence type="ECO:0000259" key="3">
    <source>
        <dbReference type="Pfam" id="PF03235"/>
    </source>
</evidence>
<keyword evidence="1" id="KW-0227">DNA damage</keyword>
<sequence>MVAARETTLQELLEGSKQYQVPLYQRTYSWTKPQLARLWEDVRQLAEDRVERPGLTHFIGSLVLAPSPSNGPAGVAEYLVVDGQQRLTTLSILLCAIRDHRAKTESPEHRERIDQQYLTNRWKPERHRLKLLPTQADRDAYRACVHATVQAGGSDPIGTAYRFFSARLIDVDDPDDPADIERIEDAVIAGLSLVSVTAQQGDNAHRIFESLNNTGLRLTQGDLLRNYLFMRLPTRADAVYHSLWLPLQRTLTAADLELLFWLDLVQRDARIKQSEIYAGQQARLDRLETEEEIEAEVARFTELGSLLATILHPSCEPDKQVRRRLRRLNGWGTTTVYPLLLHLFERRARGTAMSEQIATAMLYVESFFVRRLLIGRATANINRILLSIVTEMDENQPVDDAVRGYLSTGRKYYASDDEVRAAVASVPFYLNGRPQQRALVLQWLEESYGSKEPVDPETLTIEHILPQTPTAGWNAVLQAELGPDEYLDEVYESSVHTLGNLTLTGYNSELGNGEFAAKRATLASSGIAMNQEIAQLDRWGRAEIRDRATRIADRAISIWPGPVRPQPQRSAPARWELLDQALTELPPGAWTSYGDLAALIGSHPVPVGERLANHPTPNAHRVLRADGTISPGFRWPDPSITTDPIELLRAEGVAFDEHGRAHPNQRMTAAELAQLVAVDDLDLDTAATADDQRREKFFAQLDEFQPPEIVDGVRRVLGRWAELGGYLSFGAGDQTSCFLISANGAGSRPEIWPLTIYPSGRCEVVFQYLTRRPPFDDPALREQLRQRLNTIDGIDLPAAKIELRPSFPLAVLRTASGRELLNAQLSWFRAQLEA</sequence>
<dbReference type="RefSeq" id="WP_028929311.1">
    <property type="nucleotide sequence ID" value="NZ_AUII01000004.1"/>
</dbReference>
<evidence type="ECO:0008006" key="7">
    <source>
        <dbReference type="Google" id="ProtNLM"/>
    </source>
</evidence>
<gene>
    <name evidence="5" type="ORF">PA7_21830</name>
</gene>
<dbReference type="SUPFAM" id="SSF46767">
    <property type="entry name" value="Methylated DNA-protein cysteine methyltransferase, C-terminal domain"/>
    <property type="match status" value="1"/>
</dbReference>
<dbReference type="Proteomes" id="UP000321328">
    <property type="component" value="Unassembled WGS sequence"/>
</dbReference>
<dbReference type="CDD" id="cd06445">
    <property type="entry name" value="ATase"/>
    <property type="match status" value="1"/>
</dbReference>
<dbReference type="InterPro" id="IPR011089">
    <property type="entry name" value="GmrSD_C"/>
</dbReference>
<feature type="domain" description="GmrSD restriction endonucleases C-terminal" evidence="4">
    <location>
        <begin position="414"/>
        <end position="552"/>
    </location>
</feature>
<dbReference type="Gene3D" id="1.10.10.10">
    <property type="entry name" value="Winged helix-like DNA-binding domain superfamily/Winged helix DNA-binding domain"/>
    <property type="match status" value="1"/>
</dbReference>
<evidence type="ECO:0000313" key="5">
    <source>
        <dbReference type="EMBL" id="GEL18346.1"/>
    </source>
</evidence>
<evidence type="ECO:0000259" key="2">
    <source>
        <dbReference type="Pfam" id="PF01035"/>
    </source>
</evidence>
<keyword evidence="6" id="KW-1185">Reference proteome</keyword>
<accession>A0A511D0Q3</accession>
<dbReference type="STRING" id="1123024.GCA_000423625_01241"/>
<dbReference type="GO" id="GO:0006281">
    <property type="term" value="P:DNA repair"/>
    <property type="evidence" value="ECO:0007669"/>
    <property type="project" value="InterPro"/>
</dbReference>
<dbReference type="InterPro" id="IPR004919">
    <property type="entry name" value="GmrSD_N"/>
</dbReference>
<dbReference type="PANTHER" id="PTHR35149:SF2">
    <property type="entry name" value="DUF262 DOMAIN-CONTAINING PROTEIN"/>
    <property type="match status" value="1"/>
</dbReference>
<dbReference type="Pfam" id="PF01035">
    <property type="entry name" value="DNA_binding_1"/>
    <property type="match status" value="1"/>
</dbReference>
<dbReference type="InterPro" id="IPR036388">
    <property type="entry name" value="WH-like_DNA-bd_sf"/>
</dbReference>
<dbReference type="InterPro" id="IPR014048">
    <property type="entry name" value="MethylDNA_cys_MeTrfase_DNA-bd"/>
</dbReference>
<dbReference type="PANTHER" id="PTHR35149">
    <property type="entry name" value="SLL5132 PROTEIN"/>
    <property type="match status" value="1"/>
</dbReference>
<dbReference type="OrthoDB" id="9798761at2"/>